<keyword evidence="1" id="KW-0472">Membrane</keyword>
<organism evidence="2 3">
    <name type="scientific">Octopus vulgaris</name>
    <name type="common">Common octopus</name>
    <dbReference type="NCBI Taxonomy" id="6645"/>
    <lineage>
        <taxon>Eukaryota</taxon>
        <taxon>Metazoa</taxon>
        <taxon>Spiralia</taxon>
        <taxon>Lophotrochozoa</taxon>
        <taxon>Mollusca</taxon>
        <taxon>Cephalopoda</taxon>
        <taxon>Coleoidea</taxon>
        <taxon>Octopodiformes</taxon>
        <taxon>Octopoda</taxon>
        <taxon>Incirrata</taxon>
        <taxon>Octopodidae</taxon>
        <taxon>Octopus</taxon>
    </lineage>
</organism>
<keyword evidence="1" id="KW-0812">Transmembrane</keyword>
<accession>A0AA36BQG2</accession>
<sequence>MRGVIAILAIASNEQLCLFTVTLIKSNSLYSPYRMLPDFGCCNSTISDPVAICALLIHDFAVYAAAFSAILTVVVVVSIVVKRNMNGKPYRMMKPQQNKNKHRTSIDL</sequence>
<dbReference type="EMBL" id="OX597834">
    <property type="protein sequence ID" value="CAI9738676.1"/>
    <property type="molecule type" value="Genomic_DNA"/>
</dbReference>
<gene>
    <name evidence="2" type="ORF">OCTVUL_1B005002</name>
</gene>
<dbReference type="Proteomes" id="UP001162480">
    <property type="component" value="Chromosome 21"/>
</dbReference>
<name>A0AA36BQG2_OCTVU</name>
<protein>
    <submittedName>
        <fullName evidence="2">Uncharacterized protein</fullName>
    </submittedName>
</protein>
<proteinExistence type="predicted"/>
<evidence type="ECO:0000313" key="3">
    <source>
        <dbReference type="Proteomes" id="UP001162480"/>
    </source>
</evidence>
<keyword evidence="3" id="KW-1185">Reference proteome</keyword>
<evidence type="ECO:0000256" key="1">
    <source>
        <dbReference type="SAM" id="Phobius"/>
    </source>
</evidence>
<evidence type="ECO:0000313" key="2">
    <source>
        <dbReference type="EMBL" id="CAI9738676.1"/>
    </source>
</evidence>
<feature type="transmembrane region" description="Helical" evidence="1">
    <location>
        <begin position="60"/>
        <end position="81"/>
    </location>
</feature>
<dbReference type="AlphaFoldDB" id="A0AA36BQG2"/>
<reference evidence="2" key="1">
    <citation type="submission" date="2023-08" db="EMBL/GenBank/DDBJ databases">
        <authorList>
            <person name="Alioto T."/>
            <person name="Alioto T."/>
            <person name="Gomez Garrido J."/>
        </authorList>
    </citation>
    <scope>NUCLEOTIDE SEQUENCE</scope>
</reference>
<keyword evidence="1" id="KW-1133">Transmembrane helix</keyword>